<accession>A0ABT8NGL4</accession>
<evidence type="ECO:0000256" key="9">
    <source>
        <dbReference type="ARBA" id="ARBA00023002"/>
    </source>
</evidence>
<evidence type="ECO:0000256" key="8">
    <source>
        <dbReference type="ARBA" id="ARBA00022827"/>
    </source>
</evidence>
<dbReference type="Gene3D" id="3.50.50.60">
    <property type="entry name" value="FAD/NAD(P)-binding domain"/>
    <property type="match status" value="1"/>
</dbReference>
<dbReference type="PANTHER" id="PTHR42923:SF3">
    <property type="entry name" value="PROTOPORPHYRINOGEN OXIDASE"/>
    <property type="match status" value="1"/>
</dbReference>
<reference evidence="13 14" key="1">
    <citation type="submission" date="2023-07" db="EMBL/GenBank/DDBJ databases">
        <title>Novel species in genus Planococcus.</title>
        <authorList>
            <person name="Ning S."/>
        </authorList>
    </citation>
    <scope>NUCLEOTIDE SEQUENCE [LARGE SCALE GENOMIC DNA]</scope>
    <source>
        <strain evidence="13 14">N017</strain>
    </source>
</reference>
<evidence type="ECO:0000256" key="2">
    <source>
        <dbReference type="ARBA" id="ARBA00001974"/>
    </source>
</evidence>
<evidence type="ECO:0000256" key="11">
    <source>
        <dbReference type="RuleBase" id="RU364052"/>
    </source>
</evidence>
<dbReference type="InterPro" id="IPR004572">
    <property type="entry name" value="Protoporphyrinogen_oxidase"/>
</dbReference>
<comment type="similarity">
    <text evidence="4 11">Belongs to the protoporphyrinogen/coproporphyrinogen oxidase family. Coproporphyrinogen III oxidase subfamily.</text>
</comment>
<dbReference type="EMBL" id="JAUJWU010000004">
    <property type="protein sequence ID" value="MDN7246802.1"/>
    <property type="molecule type" value="Genomic_DNA"/>
</dbReference>
<dbReference type="EC" id="1.3.3.15" evidence="5 11"/>
<feature type="domain" description="Amine oxidase" evidence="12">
    <location>
        <begin position="11"/>
        <end position="457"/>
    </location>
</feature>
<evidence type="ECO:0000256" key="3">
    <source>
        <dbReference type="ARBA" id="ARBA00004744"/>
    </source>
</evidence>
<dbReference type="NCBIfam" id="TIGR00562">
    <property type="entry name" value="proto_IX_ox"/>
    <property type="match status" value="1"/>
</dbReference>
<dbReference type="InterPro" id="IPR002937">
    <property type="entry name" value="Amino_oxidase"/>
</dbReference>
<comment type="catalytic activity">
    <reaction evidence="1">
        <text>coproporphyrinogen III + 3 O2 = coproporphyrin III + 3 H2O2</text>
        <dbReference type="Rhea" id="RHEA:43436"/>
        <dbReference type="ChEBI" id="CHEBI:15379"/>
        <dbReference type="ChEBI" id="CHEBI:16240"/>
        <dbReference type="ChEBI" id="CHEBI:57309"/>
        <dbReference type="ChEBI" id="CHEBI:131725"/>
        <dbReference type="EC" id="1.3.3.15"/>
    </reaction>
    <physiologicalReaction direction="left-to-right" evidence="1">
        <dbReference type="Rhea" id="RHEA:43437"/>
    </physiologicalReaction>
</comment>
<sequence>MTTVAVVGGGITGLSALHYLQKLKKEHGLDLELVLVEKDKVLGGKIRTVKDAEFIMETGADSIVARHASVMPLIEDLHLQDRVVYNGTGISYLYANNKLHAIPADTVFGIPMSEEALFSSTLVSEEGKKAALRDFETKNETFTCDSSIGEFLEAFLGKELVDNQIAPVLSGVYSGNLHELTLSSTLPYLVEYKNKYGSIIKGLEENKAHFQGAANKKFISFDEGMLVLIDRLEEELDEVTIFKGVETTELQKKDGQYEVELANGKMVMADIVILATPHETAQKLLNEKELDREFERLLSSSLISVYIGFELPDAQLPADGTGFIVSQESDLLCNACTWTSRKWSHTSRNNNLLVRLFYKSSNPSFEQLKDLSEAELTKVALHDVEKSLGIEADPTSVEVTGWKNLMPNYTMQHKSAVNALEVKMAELVPGIQLAGASYYGVGIGACIQNGKNLADKIAEQLLAKK</sequence>
<evidence type="ECO:0000313" key="13">
    <source>
        <dbReference type="EMBL" id="MDN7246802.1"/>
    </source>
</evidence>
<dbReference type="Pfam" id="PF01593">
    <property type="entry name" value="Amino_oxidase"/>
    <property type="match status" value="1"/>
</dbReference>
<dbReference type="PANTHER" id="PTHR42923">
    <property type="entry name" value="PROTOPORPHYRINOGEN OXIDASE"/>
    <property type="match status" value="1"/>
</dbReference>
<comment type="function">
    <text evidence="11">Involved in coproporphyrin-dependent heme b biosynthesis. Catalyzes the oxidation of coproporphyrinogen III to coproporphyrin III.</text>
</comment>
<keyword evidence="10 11" id="KW-0350">Heme biosynthesis</keyword>
<evidence type="ECO:0000256" key="4">
    <source>
        <dbReference type="ARBA" id="ARBA00008310"/>
    </source>
</evidence>
<dbReference type="GO" id="GO:0004729">
    <property type="term" value="F:oxygen-dependent protoporphyrinogen oxidase activity"/>
    <property type="evidence" value="ECO:0007669"/>
    <property type="project" value="UniProtKB-EC"/>
</dbReference>
<evidence type="ECO:0000313" key="14">
    <source>
        <dbReference type="Proteomes" id="UP001172142"/>
    </source>
</evidence>
<comment type="cofactor">
    <cofactor evidence="2 11">
        <name>FAD</name>
        <dbReference type="ChEBI" id="CHEBI:57692"/>
    </cofactor>
</comment>
<comment type="caution">
    <text evidence="13">The sequence shown here is derived from an EMBL/GenBank/DDBJ whole genome shotgun (WGS) entry which is preliminary data.</text>
</comment>
<dbReference type="NCBIfam" id="NF009081">
    <property type="entry name" value="PRK12416.1"/>
    <property type="match status" value="1"/>
</dbReference>
<evidence type="ECO:0000256" key="7">
    <source>
        <dbReference type="ARBA" id="ARBA00022630"/>
    </source>
</evidence>
<keyword evidence="14" id="KW-1185">Reference proteome</keyword>
<dbReference type="Gene3D" id="1.10.3110.10">
    <property type="entry name" value="protoporphyrinogen ix oxidase, domain 3"/>
    <property type="match status" value="1"/>
</dbReference>
<dbReference type="SUPFAM" id="SSF51905">
    <property type="entry name" value="FAD/NAD(P)-binding domain"/>
    <property type="match status" value="1"/>
</dbReference>
<evidence type="ECO:0000256" key="5">
    <source>
        <dbReference type="ARBA" id="ARBA00012402"/>
    </source>
</evidence>
<comment type="pathway">
    <text evidence="3 11">Porphyrin-containing compound metabolism; protoheme biosynthesis.</text>
</comment>
<dbReference type="Proteomes" id="UP001172142">
    <property type="component" value="Unassembled WGS sequence"/>
</dbReference>
<keyword evidence="7 11" id="KW-0285">Flavoprotein</keyword>
<dbReference type="Gene3D" id="3.90.660.20">
    <property type="entry name" value="Protoporphyrinogen oxidase, mitochondrial, domain 2"/>
    <property type="match status" value="1"/>
</dbReference>
<dbReference type="InterPro" id="IPR050464">
    <property type="entry name" value="Zeta_carotene_desat/Oxidored"/>
</dbReference>
<comment type="subcellular location">
    <subcellularLocation>
        <location evidence="11">Cytoplasm</location>
    </subcellularLocation>
</comment>
<keyword evidence="11" id="KW-0963">Cytoplasm</keyword>
<name>A0ABT8NGL4_9BACL</name>
<evidence type="ECO:0000256" key="1">
    <source>
        <dbReference type="ARBA" id="ARBA00001755"/>
    </source>
</evidence>
<protein>
    <recommendedName>
        <fullName evidence="6 11">Coproporphyrinogen III oxidase</fullName>
        <ecNumber evidence="5 11">1.3.3.15</ecNumber>
    </recommendedName>
</protein>
<evidence type="ECO:0000256" key="10">
    <source>
        <dbReference type="ARBA" id="ARBA00023133"/>
    </source>
</evidence>
<keyword evidence="9 11" id="KW-0560">Oxidoreductase</keyword>
<keyword evidence="8 11" id="KW-0274">FAD</keyword>
<dbReference type="InterPro" id="IPR036188">
    <property type="entry name" value="FAD/NAD-bd_sf"/>
</dbReference>
<evidence type="ECO:0000256" key="6">
    <source>
        <dbReference type="ARBA" id="ARBA00019046"/>
    </source>
</evidence>
<dbReference type="RefSeq" id="WP_301857184.1">
    <property type="nucleotide sequence ID" value="NZ_JAUJWU010000004.1"/>
</dbReference>
<proteinExistence type="inferred from homology"/>
<gene>
    <name evidence="13" type="ORF">QWY13_15030</name>
</gene>
<evidence type="ECO:0000259" key="12">
    <source>
        <dbReference type="Pfam" id="PF01593"/>
    </source>
</evidence>
<organism evidence="13 14">
    <name type="scientific">Planococcus shenhongbingii</name>
    <dbReference type="NCBI Taxonomy" id="3058398"/>
    <lineage>
        <taxon>Bacteria</taxon>
        <taxon>Bacillati</taxon>
        <taxon>Bacillota</taxon>
        <taxon>Bacilli</taxon>
        <taxon>Bacillales</taxon>
        <taxon>Caryophanaceae</taxon>
        <taxon>Planococcus</taxon>
    </lineage>
</organism>
<dbReference type="SUPFAM" id="SSF54373">
    <property type="entry name" value="FAD-linked reductases, C-terminal domain"/>
    <property type="match status" value="1"/>
</dbReference>